<evidence type="ECO:0000313" key="3">
    <source>
        <dbReference type="Proteomes" id="UP001234880"/>
    </source>
</evidence>
<gene>
    <name evidence="2" type="ORF">JOF35_000467</name>
</gene>
<feature type="compositionally biased region" description="Acidic residues" evidence="1">
    <location>
        <begin position="106"/>
        <end position="127"/>
    </location>
</feature>
<feature type="compositionally biased region" description="Low complexity" evidence="1">
    <location>
        <begin position="159"/>
        <end position="175"/>
    </location>
</feature>
<reference evidence="2 3" key="1">
    <citation type="submission" date="2023-07" db="EMBL/GenBank/DDBJ databases">
        <title>Sequencing the genomes of 1000 actinobacteria strains.</title>
        <authorList>
            <person name="Klenk H.-P."/>
        </authorList>
    </citation>
    <scope>NUCLEOTIDE SEQUENCE [LARGE SCALE GENOMIC DNA]</scope>
    <source>
        <strain evidence="2 3">DSM 41600</strain>
    </source>
</reference>
<dbReference type="Proteomes" id="UP001234880">
    <property type="component" value="Unassembled WGS sequence"/>
</dbReference>
<name>A0ABT9KIE3_9ACTN</name>
<comment type="caution">
    <text evidence="2">The sequence shown here is derived from an EMBL/GenBank/DDBJ whole genome shotgun (WGS) entry which is preliminary data.</text>
</comment>
<evidence type="ECO:0000256" key="1">
    <source>
        <dbReference type="SAM" id="MobiDB-lite"/>
    </source>
</evidence>
<feature type="compositionally biased region" description="Basic residues" evidence="1">
    <location>
        <begin position="149"/>
        <end position="158"/>
    </location>
</feature>
<protein>
    <submittedName>
        <fullName evidence="2">Outer membrane biosynthesis protein TonB</fullName>
    </submittedName>
</protein>
<feature type="compositionally biased region" description="Basic and acidic residues" evidence="1">
    <location>
        <begin position="93"/>
        <end position="105"/>
    </location>
</feature>
<feature type="compositionally biased region" description="Low complexity" evidence="1">
    <location>
        <begin position="183"/>
        <end position="207"/>
    </location>
</feature>
<sequence>MTNGKIAVAITGGYLLGRTKKAKLALGLGMLLAGKKIALDPQQLKKALAETPLLSGLNGQVRKELADATRQAATKAVSDRVNGLADALHERTAALRGGGAEKRGEDEEPAEDEGVEGTEGAEDGQGAEDERGAEGTEADAESEPEPKPKPPKPPRKAAAKAPARPAKKTAASGASRAKKTAKTAKTAKSAKTAKTAKAAKTAGGRNG</sequence>
<organism evidence="2 3">
    <name type="scientific">Streptomyces demainii</name>
    <dbReference type="NCBI Taxonomy" id="588122"/>
    <lineage>
        <taxon>Bacteria</taxon>
        <taxon>Bacillati</taxon>
        <taxon>Actinomycetota</taxon>
        <taxon>Actinomycetes</taxon>
        <taxon>Kitasatosporales</taxon>
        <taxon>Streptomycetaceae</taxon>
        <taxon>Streptomyces</taxon>
    </lineage>
</organism>
<evidence type="ECO:0000313" key="2">
    <source>
        <dbReference type="EMBL" id="MDP9608190.1"/>
    </source>
</evidence>
<keyword evidence="3" id="KW-1185">Reference proteome</keyword>
<accession>A0ABT9KIE3</accession>
<proteinExistence type="predicted"/>
<dbReference type="EMBL" id="JAURUE010000001">
    <property type="protein sequence ID" value="MDP9608190.1"/>
    <property type="molecule type" value="Genomic_DNA"/>
</dbReference>
<feature type="region of interest" description="Disordered" evidence="1">
    <location>
        <begin position="93"/>
        <end position="207"/>
    </location>
</feature>